<dbReference type="AlphaFoldDB" id="A0A3B0JWE4"/>
<gene>
    <name evidence="2" type="ORF">DGUA_6G008545</name>
</gene>
<protein>
    <recommendedName>
        <fullName evidence="4">Secreted protein</fullName>
    </recommendedName>
</protein>
<evidence type="ECO:0000256" key="1">
    <source>
        <dbReference type="SAM" id="SignalP"/>
    </source>
</evidence>
<dbReference type="EMBL" id="OUUW01000011">
    <property type="protein sequence ID" value="SPP86405.1"/>
    <property type="molecule type" value="Genomic_DNA"/>
</dbReference>
<keyword evidence="1" id="KW-0732">Signal</keyword>
<reference evidence="3" key="1">
    <citation type="submission" date="2018-01" db="EMBL/GenBank/DDBJ databases">
        <authorList>
            <person name="Alioto T."/>
            <person name="Alioto T."/>
        </authorList>
    </citation>
    <scope>NUCLEOTIDE SEQUENCE [LARGE SCALE GENOMIC DNA]</scope>
</reference>
<name>A0A3B0JWE4_DROGU</name>
<proteinExistence type="predicted"/>
<organism evidence="2 3">
    <name type="scientific">Drosophila guanche</name>
    <name type="common">Fruit fly</name>
    <dbReference type="NCBI Taxonomy" id="7266"/>
    <lineage>
        <taxon>Eukaryota</taxon>
        <taxon>Metazoa</taxon>
        <taxon>Ecdysozoa</taxon>
        <taxon>Arthropoda</taxon>
        <taxon>Hexapoda</taxon>
        <taxon>Insecta</taxon>
        <taxon>Pterygota</taxon>
        <taxon>Neoptera</taxon>
        <taxon>Endopterygota</taxon>
        <taxon>Diptera</taxon>
        <taxon>Brachycera</taxon>
        <taxon>Muscomorpha</taxon>
        <taxon>Ephydroidea</taxon>
        <taxon>Drosophilidae</taxon>
        <taxon>Drosophila</taxon>
        <taxon>Sophophora</taxon>
    </lineage>
</organism>
<sequence>MPHPSLFLLGVCAPNFAAGHCGTERNGTDIELELQLELEDAAWLKMKMKTKMKMELKLQLELGDVDGDVRCSGLLVW</sequence>
<feature type="chain" id="PRO_5017200412" description="Secreted protein" evidence="1">
    <location>
        <begin position="20"/>
        <end position="77"/>
    </location>
</feature>
<accession>A0A3B0JWE4</accession>
<evidence type="ECO:0000313" key="3">
    <source>
        <dbReference type="Proteomes" id="UP000268350"/>
    </source>
</evidence>
<evidence type="ECO:0008006" key="4">
    <source>
        <dbReference type="Google" id="ProtNLM"/>
    </source>
</evidence>
<evidence type="ECO:0000313" key="2">
    <source>
        <dbReference type="EMBL" id="SPP86405.1"/>
    </source>
</evidence>
<keyword evidence="3" id="KW-1185">Reference proteome</keyword>
<dbReference type="Proteomes" id="UP000268350">
    <property type="component" value="Unassembled WGS sequence"/>
</dbReference>
<feature type="signal peptide" evidence="1">
    <location>
        <begin position="1"/>
        <end position="19"/>
    </location>
</feature>